<gene>
    <name evidence="2" type="ORF">CCHR01_12112</name>
</gene>
<reference evidence="2" key="1">
    <citation type="submission" date="2023-01" db="EMBL/GenBank/DDBJ databases">
        <title>Colletotrichum chrysophilum M932 genome sequence.</title>
        <authorList>
            <person name="Baroncelli R."/>
        </authorList>
    </citation>
    <scope>NUCLEOTIDE SEQUENCE</scope>
    <source>
        <strain evidence="2">M932</strain>
    </source>
</reference>
<name>A0AAD9AEQ2_9PEZI</name>
<dbReference type="Proteomes" id="UP001243330">
    <property type="component" value="Unassembled WGS sequence"/>
</dbReference>
<evidence type="ECO:0000313" key="2">
    <source>
        <dbReference type="EMBL" id="KAK1845257.1"/>
    </source>
</evidence>
<dbReference type="EMBL" id="JAQOWY010000279">
    <property type="protein sequence ID" value="KAK1845257.1"/>
    <property type="molecule type" value="Genomic_DNA"/>
</dbReference>
<feature type="compositionally biased region" description="Basic and acidic residues" evidence="1">
    <location>
        <begin position="179"/>
        <end position="190"/>
    </location>
</feature>
<dbReference type="AlphaFoldDB" id="A0AAD9AEQ2"/>
<protein>
    <submittedName>
        <fullName evidence="2">Uncharacterized protein</fullName>
    </submittedName>
</protein>
<sequence>MRQPTNHEPVEPAEIRRAILDEMLKRHDANQEQPPNPTIPDVKATVLDTTAANLSQAVPSAQNESSNETIVELTASLARNIDDVARDRIRGQIQAILKDEDDQDEHLREQLEMLSRFTVRGPAEVDGPLGVVMKPFLDSMVNFAAGVLGVARNGNVLAYLEKRKRLREEHGYQASGAKGADEGLESQRAEDENEYYD</sequence>
<evidence type="ECO:0000256" key="1">
    <source>
        <dbReference type="SAM" id="MobiDB-lite"/>
    </source>
</evidence>
<accession>A0AAD9AEQ2</accession>
<evidence type="ECO:0000313" key="3">
    <source>
        <dbReference type="Proteomes" id="UP001243330"/>
    </source>
</evidence>
<proteinExistence type="predicted"/>
<feature type="region of interest" description="Disordered" evidence="1">
    <location>
        <begin position="170"/>
        <end position="197"/>
    </location>
</feature>
<keyword evidence="3" id="KW-1185">Reference proteome</keyword>
<comment type="caution">
    <text evidence="2">The sequence shown here is derived from an EMBL/GenBank/DDBJ whole genome shotgun (WGS) entry which is preliminary data.</text>
</comment>
<organism evidence="2 3">
    <name type="scientific">Colletotrichum chrysophilum</name>
    <dbReference type="NCBI Taxonomy" id="1836956"/>
    <lineage>
        <taxon>Eukaryota</taxon>
        <taxon>Fungi</taxon>
        <taxon>Dikarya</taxon>
        <taxon>Ascomycota</taxon>
        <taxon>Pezizomycotina</taxon>
        <taxon>Sordariomycetes</taxon>
        <taxon>Hypocreomycetidae</taxon>
        <taxon>Glomerellales</taxon>
        <taxon>Glomerellaceae</taxon>
        <taxon>Colletotrichum</taxon>
        <taxon>Colletotrichum gloeosporioides species complex</taxon>
    </lineage>
</organism>